<dbReference type="EMBL" id="CP094534">
    <property type="protein sequence ID" value="UOE35658.1"/>
    <property type="molecule type" value="Genomic_DNA"/>
</dbReference>
<protein>
    <recommendedName>
        <fullName evidence="3">DUF4286 family protein</fullName>
    </recommendedName>
</protein>
<organism evidence="1 2">
    <name type="scientific">Hymenobacter monticola</name>
    <dbReference type="NCBI Taxonomy" id="1705399"/>
    <lineage>
        <taxon>Bacteria</taxon>
        <taxon>Pseudomonadati</taxon>
        <taxon>Bacteroidota</taxon>
        <taxon>Cytophagia</taxon>
        <taxon>Cytophagales</taxon>
        <taxon>Hymenobacteraceae</taxon>
        <taxon>Hymenobacter</taxon>
    </lineage>
</organism>
<evidence type="ECO:0000313" key="2">
    <source>
        <dbReference type="Proteomes" id="UP000831390"/>
    </source>
</evidence>
<keyword evidence="2" id="KW-1185">Reference proteome</keyword>
<proteinExistence type="predicted"/>
<evidence type="ECO:0000313" key="1">
    <source>
        <dbReference type="EMBL" id="UOE35658.1"/>
    </source>
</evidence>
<accession>A0ABY4B925</accession>
<sequence>MPFLRFIHQDPPILINIAHVVGMQPTVGQHDTQNGMETTVKIFTSRPELDQTFLFSSEDEAKEFMQDIAAYVFEPDTDTFEILAEIVETDE</sequence>
<reference evidence="1 2" key="1">
    <citation type="submission" date="2022-03" db="EMBL/GenBank/DDBJ databases">
        <title>Hymenobactersp. isolated from the air.</title>
        <authorList>
            <person name="Won M."/>
            <person name="Kwon S.-W."/>
        </authorList>
    </citation>
    <scope>NUCLEOTIDE SEQUENCE [LARGE SCALE GENOMIC DNA]</scope>
    <source>
        <strain evidence="1 2">KACC 22596</strain>
    </source>
</reference>
<name>A0ABY4B925_9BACT</name>
<gene>
    <name evidence="1" type="ORF">MTP16_08410</name>
</gene>
<evidence type="ECO:0008006" key="3">
    <source>
        <dbReference type="Google" id="ProtNLM"/>
    </source>
</evidence>
<dbReference type="Proteomes" id="UP000831390">
    <property type="component" value="Chromosome"/>
</dbReference>
<dbReference type="RefSeq" id="WP_243518129.1">
    <property type="nucleotide sequence ID" value="NZ_CP094534.1"/>
</dbReference>